<keyword evidence="6 8" id="KW-0378">Hydrolase</keyword>
<dbReference type="GO" id="GO:0006508">
    <property type="term" value="P:proteolysis"/>
    <property type="evidence" value="ECO:0007669"/>
    <property type="project" value="UniProtKB-KW"/>
</dbReference>
<comment type="similarity">
    <text evidence="3 8">Belongs to the peptidase M17 family.</text>
</comment>
<feature type="binding site" evidence="8">
    <location>
        <position position="265"/>
    </location>
    <ligand>
        <name>Mn(2+)</name>
        <dbReference type="ChEBI" id="CHEBI:29035"/>
        <label>1</label>
    </ligand>
</feature>
<dbReference type="OrthoDB" id="9809354at2"/>
<dbReference type="PRINTS" id="PR00481">
    <property type="entry name" value="LAMNOPPTDASE"/>
</dbReference>
<evidence type="ECO:0000256" key="4">
    <source>
        <dbReference type="ARBA" id="ARBA00022438"/>
    </source>
</evidence>
<feature type="binding site" evidence="8">
    <location>
        <position position="265"/>
    </location>
    <ligand>
        <name>Mn(2+)</name>
        <dbReference type="ChEBI" id="CHEBI:29035"/>
        <label>2</label>
    </ligand>
</feature>
<dbReference type="PANTHER" id="PTHR11963">
    <property type="entry name" value="LEUCINE AMINOPEPTIDASE-RELATED"/>
    <property type="match status" value="1"/>
</dbReference>
<evidence type="ECO:0000256" key="6">
    <source>
        <dbReference type="ARBA" id="ARBA00022801"/>
    </source>
</evidence>
<comment type="caution">
    <text evidence="10">The sequence shown here is derived from an EMBL/GenBank/DDBJ whole genome shotgun (WGS) entry which is preliminary data.</text>
</comment>
<dbReference type="CDD" id="cd00433">
    <property type="entry name" value="Peptidase_M17"/>
    <property type="match status" value="1"/>
</dbReference>
<dbReference type="EMBL" id="PDUD01000010">
    <property type="protein sequence ID" value="PHN07359.1"/>
    <property type="molecule type" value="Genomic_DNA"/>
</dbReference>
<keyword evidence="11" id="KW-1185">Reference proteome</keyword>
<evidence type="ECO:0000256" key="1">
    <source>
        <dbReference type="ARBA" id="ARBA00000135"/>
    </source>
</evidence>
<evidence type="ECO:0000256" key="3">
    <source>
        <dbReference type="ARBA" id="ARBA00009528"/>
    </source>
</evidence>
<dbReference type="EC" id="3.4.11.1" evidence="8"/>
<feature type="binding site" evidence="8">
    <location>
        <position position="283"/>
    </location>
    <ligand>
        <name>Mn(2+)</name>
        <dbReference type="ChEBI" id="CHEBI:29035"/>
        <label>2</label>
    </ligand>
</feature>
<feature type="active site" evidence="8">
    <location>
        <position position="272"/>
    </location>
</feature>
<protein>
    <recommendedName>
        <fullName evidence="8">Probable cytosol aminopeptidase</fullName>
        <ecNumber evidence="8">3.4.11.1</ecNumber>
    </recommendedName>
    <alternativeName>
        <fullName evidence="8">Leucine aminopeptidase</fullName>
        <shortName evidence="8">LAP</shortName>
        <ecNumber evidence="8">3.4.11.10</ecNumber>
    </alternativeName>
    <alternativeName>
        <fullName evidence="8">Leucyl aminopeptidase</fullName>
    </alternativeName>
</protein>
<feature type="binding site" evidence="8">
    <location>
        <position position="344"/>
    </location>
    <ligand>
        <name>Mn(2+)</name>
        <dbReference type="ChEBI" id="CHEBI:29035"/>
        <label>2</label>
    </ligand>
</feature>
<accession>A0A2D0NGR3</accession>
<comment type="catalytic activity">
    <reaction evidence="1 8">
        <text>Release of an N-terminal amino acid, Xaa-|-Yaa-, in which Xaa is preferably Leu, but may be other amino acids including Pro although not Arg or Lys, and Yaa may be Pro. Amino acid amides and methyl esters are also readily hydrolyzed, but rates on arylamides are exceedingly low.</text>
        <dbReference type="EC" id="3.4.11.1"/>
    </reaction>
</comment>
<dbReference type="PANTHER" id="PTHR11963:SF23">
    <property type="entry name" value="CYTOSOL AMINOPEPTIDASE"/>
    <property type="match status" value="1"/>
</dbReference>
<proteinExistence type="inferred from homology"/>
<evidence type="ECO:0000256" key="8">
    <source>
        <dbReference type="HAMAP-Rule" id="MF_00181"/>
    </source>
</evidence>
<evidence type="ECO:0000313" key="10">
    <source>
        <dbReference type="EMBL" id="PHN07359.1"/>
    </source>
</evidence>
<keyword evidence="4 8" id="KW-0031">Aminopeptidase</keyword>
<keyword evidence="8" id="KW-0479">Metal-binding</keyword>
<dbReference type="SUPFAM" id="SSF53187">
    <property type="entry name" value="Zn-dependent exopeptidases"/>
    <property type="match status" value="1"/>
</dbReference>
<dbReference type="Gene3D" id="3.40.630.10">
    <property type="entry name" value="Zn peptidases"/>
    <property type="match status" value="1"/>
</dbReference>
<sequence>MTFEFTATPNLSQKVSIIPIAANDQLEAELKKIAEITGLSLESFQQDFKADYCEILPLYTKGQKVFLLGLGRKDRTVDIVRAFRTLAHRQKEKLPANVGISFFHVPDTPALPVWVEAAVNGCYLGGYQMGRYKSERKNKPALWSENAGLTLQVAEDQKAACRKAAEKGLQMAKTQWDMMDLVNAPSNKKIPADLANWAMRSGDKNGFRVDIMDMGRIRNIGLHALLAVNQGSANPPMFIVMEYKPEEESESLPRIGLVGKGVTFDTGGLSIKPSTNLHYMKSDMGGAAAVFGTMEMAAKLKLPIHLIGVVPATDNSVDAKSVKPSDVIDSYSGKTIEIIDTDAEGRLILADGIAYILRHYQPEVLIDLATLTGSTVRTLGYHAAAIFTNNDQLYQQLNTVAETTGEMVWRLPLWDAYNDDIKSDVADVRNFSGKPVAGAIGAAKFLEFFTENHPAWAHLDIAGVAFGDSEFSMQKSATAYGIRLLIEYLTKISPAPADTEQA</sequence>
<dbReference type="EC" id="3.4.11.10" evidence="8"/>
<keyword evidence="7 8" id="KW-0464">Manganese</keyword>
<feature type="binding site" evidence="8">
    <location>
        <position position="344"/>
    </location>
    <ligand>
        <name>Mn(2+)</name>
        <dbReference type="ChEBI" id="CHEBI:29035"/>
        <label>1</label>
    </ligand>
</feature>
<feature type="active site" evidence="8">
    <location>
        <position position="346"/>
    </location>
</feature>
<dbReference type="InterPro" id="IPR011356">
    <property type="entry name" value="Leucine_aapep/pepB"/>
</dbReference>
<dbReference type="Gene3D" id="3.40.220.10">
    <property type="entry name" value="Leucine Aminopeptidase, subunit E, domain 1"/>
    <property type="match status" value="1"/>
</dbReference>
<dbReference type="HAMAP" id="MF_00181">
    <property type="entry name" value="Cytosol_peptidase_M17"/>
    <property type="match status" value="1"/>
</dbReference>
<dbReference type="InterPro" id="IPR043472">
    <property type="entry name" value="Macro_dom-like"/>
</dbReference>
<name>A0A2D0NGR3_FLAN2</name>
<evidence type="ECO:0000256" key="2">
    <source>
        <dbReference type="ARBA" id="ARBA00000967"/>
    </source>
</evidence>
<evidence type="ECO:0000256" key="5">
    <source>
        <dbReference type="ARBA" id="ARBA00022670"/>
    </source>
</evidence>
<dbReference type="Proteomes" id="UP000223913">
    <property type="component" value="Unassembled WGS sequence"/>
</dbReference>
<reference evidence="10 11" key="1">
    <citation type="submission" date="2017-10" db="EMBL/GenBank/DDBJ databases">
        <title>The draft genome sequence of Lewinella nigricans NBRC 102662.</title>
        <authorList>
            <person name="Wang K."/>
        </authorList>
    </citation>
    <scope>NUCLEOTIDE SEQUENCE [LARGE SCALE GENOMIC DNA]</scope>
    <source>
        <strain evidence="10 11">NBRC 102662</strain>
    </source>
</reference>
<comment type="function">
    <text evidence="8">Presumably involved in the processing and regular turnover of intracellular proteins. Catalyzes the removal of unsubstituted N-terminal amino acids from various peptides.</text>
</comment>
<organism evidence="10 11">
    <name type="scientific">Flavilitoribacter nigricans (strain ATCC 23147 / DSM 23189 / NBRC 102662 / NCIMB 1420 / SS-2)</name>
    <name type="common">Lewinella nigricans</name>
    <dbReference type="NCBI Taxonomy" id="1122177"/>
    <lineage>
        <taxon>Bacteria</taxon>
        <taxon>Pseudomonadati</taxon>
        <taxon>Bacteroidota</taxon>
        <taxon>Saprospiria</taxon>
        <taxon>Saprospirales</taxon>
        <taxon>Lewinellaceae</taxon>
        <taxon>Flavilitoribacter</taxon>
    </lineage>
</organism>
<dbReference type="SUPFAM" id="SSF52949">
    <property type="entry name" value="Macro domain-like"/>
    <property type="match status" value="1"/>
</dbReference>
<keyword evidence="8" id="KW-0963">Cytoplasm</keyword>
<comment type="subcellular location">
    <subcellularLocation>
        <location evidence="8">Cytoplasm</location>
    </subcellularLocation>
</comment>
<dbReference type="GO" id="GO:0030145">
    <property type="term" value="F:manganese ion binding"/>
    <property type="evidence" value="ECO:0007669"/>
    <property type="project" value="UniProtKB-UniRule"/>
</dbReference>
<dbReference type="RefSeq" id="WP_099149289.1">
    <property type="nucleotide sequence ID" value="NZ_PDUD01000010.1"/>
</dbReference>
<dbReference type="GO" id="GO:0070006">
    <property type="term" value="F:metalloaminopeptidase activity"/>
    <property type="evidence" value="ECO:0007669"/>
    <property type="project" value="InterPro"/>
</dbReference>
<dbReference type="InterPro" id="IPR000819">
    <property type="entry name" value="Peptidase_M17_C"/>
</dbReference>
<evidence type="ECO:0000259" key="9">
    <source>
        <dbReference type="Pfam" id="PF00883"/>
    </source>
</evidence>
<feature type="domain" description="Cytosol aminopeptidase" evidence="9">
    <location>
        <begin position="180"/>
        <end position="486"/>
    </location>
</feature>
<feature type="binding site" evidence="8">
    <location>
        <position position="342"/>
    </location>
    <ligand>
        <name>Mn(2+)</name>
        <dbReference type="ChEBI" id="CHEBI:29035"/>
        <label>1</label>
    </ligand>
</feature>
<dbReference type="Pfam" id="PF00883">
    <property type="entry name" value="Peptidase_M17"/>
    <property type="match status" value="1"/>
</dbReference>
<dbReference type="InterPro" id="IPR023042">
    <property type="entry name" value="Peptidase_M17_leu_NH2_pept"/>
</dbReference>
<evidence type="ECO:0000313" key="11">
    <source>
        <dbReference type="Proteomes" id="UP000223913"/>
    </source>
</evidence>
<comment type="cofactor">
    <cofactor evidence="8">
        <name>Mn(2+)</name>
        <dbReference type="ChEBI" id="CHEBI:29035"/>
    </cofactor>
    <text evidence="8">Binds 2 manganese ions per subunit.</text>
</comment>
<dbReference type="GO" id="GO:0005737">
    <property type="term" value="C:cytoplasm"/>
    <property type="evidence" value="ECO:0007669"/>
    <property type="project" value="UniProtKB-SubCell"/>
</dbReference>
<evidence type="ECO:0000256" key="7">
    <source>
        <dbReference type="ARBA" id="ARBA00023211"/>
    </source>
</evidence>
<gene>
    <name evidence="8" type="primary">pepA</name>
    <name evidence="10" type="ORF">CRP01_06935</name>
</gene>
<comment type="catalytic activity">
    <reaction evidence="2 8">
        <text>Release of an N-terminal amino acid, preferentially leucine, but not glutamic or aspartic acids.</text>
        <dbReference type="EC" id="3.4.11.10"/>
    </reaction>
</comment>
<keyword evidence="5 8" id="KW-0645">Protease</keyword>
<dbReference type="AlphaFoldDB" id="A0A2D0NGR3"/>
<feature type="binding site" evidence="8">
    <location>
        <position position="260"/>
    </location>
    <ligand>
        <name>Mn(2+)</name>
        <dbReference type="ChEBI" id="CHEBI:29035"/>
        <label>2</label>
    </ligand>
</feature>